<dbReference type="Proteomes" id="UP000609064">
    <property type="component" value="Unassembled WGS sequence"/>
</dbReference>
<proteinExistence type="inferred from homology"/>
<gene>
    <name evidence="7" type="ORF">GCM10011514_49210</name>
</gene>
<dbReference type="CDD" id="cd15482">
    <property type="entry name" value="Sialidase_non-viral"/>
    <property type="match status" value="1"/>
</dbReference>
<evidence type="ECO:0000256" key="4">
    <source>
        <dbReference type="SAM" id="SignalP"/>
    </source>
</evidence>
<evidence type="ECO:0000259" key="6">
    <source>
        <dbReference type="Pfam" id="PF14873"/>
    </source>
</evidence>
<protein>
    <recommendedName>
        <fullName evidence="3">exo-alpha-sialidase</fullName>
        <ecNumber evidence="3">3.2.1.18</ecNumber>
    </recommendedName>
</protein>
<reference evidence="7" key="2">
    <citation type="submission" date="2020-09" db="EMBL/GenBank/DDBJ databases">
        <authorList>
            <person name="Sun Q."/>
            <person name="Zhou Y."/>
        </authorList>
    </citation>
    <scope>NUCLEOTIDE SEQUENCE</scope>
    <source>
        <strain evidence="7">CGMCC 1.15958</strain>
    </source>
</reference>
<feature type="signal peptide" evidence="4">
    <location>
        <begin position="1"/>
        <end position="23"/>
    </location>
</feature>
<dbReference type="GO" id="GO:0004308">
    <property type="term" value="F:exo-alpha-sialidase activity"/>
    <property type="evidence" value="ECO:0007669"/>
    <property type="project" value="UniProtKB-EC"/>
</dbReference>
<dbReference type="PANTHER" id="PTHR10628">
    <property type="entry name" value="SIALIDASE"/>
    <property type="match status" value="1"/>
</dbReference>
<evidence type="ECO:0000256" key="1">
    <source>
        <dbReference type="ARBA" id="ARBA00000427"/>
    </source>
</evidence>
<feature type="domain" description="Sialidase" evidence="5">
    <location>
        <begin position="191"/>
        <end position="461"/>
    </location>
</feature>
<comment type="similarity">
    <text evidence="2">Belongs to the glycosyl hydrolase 33 family.</text>
</comment>
<dbReference type="Pfam" id="PF13859">
    <property type="entry name" value="BNR_3"/>
    <property type="match status" value="1"/>
</dbReference>
<sequence>MKKKRLILSIYLFFAFVNGSCQTKETPSIQQNKIEVTTYFPSNPVIAGLNSNPQLRVNIAILEGKSAVNFKKIKCTINAEAVGLIQKINVFFPNTIAFSESNLIATLSPTSTEFEIPVNLLLNPGNNYFWMSTQLKNDAEINKTIEIHCTDVIDFNEKSYPIKESSAAFIKAIGKAVRKAGDDGVNTYRIPGIITTDKGTLIAVYDIRYSGSGDLPGNIDVGMSRSIDGGKTWETMKIIMDMGPPHENNGIGDPSILFDPVTKKILVAALWSKGNRSIGGSGPGLTPDETGQFVLVSSTDDGQTWSAPNSITPQIKIPSWNILFNGPGRGIAMQDGKLVFPAQYWNETKIPFSTIIYSEDHGNSWKGKALGPKSNTTESQVVETTPGTLMLNMRDNRGGFRSVATTNNFGTTWTEHPTSFNTLTDPVCMGSLIKAKVKVGGVLKDVLFFSNPNSASGRDNITIKASLDLGETWLPTNQLLIDERLCYGYSCLTMVDENTIAILYEGTKDLYFVKVPVNTIIR</sequence>
<dbReference type="InterPro" id="IPR036278">
    <property type="entry name" value="Sialidase_sf"/>
</dbReference>
<dbReference type="InterPro" id="IPR011040">
    <property type="entry name" value="Sialidase"/>
</dbReference>
<dbReference type="AlphaFoldDB" id="A0A916Z8B0"/>
<keyword evidence="4" id="KW-0732">Signal</keyword>
<dbReference type="Gene3D" id="2.60.40.1290">
    <property type="match status" value="1"/>
</dbReference>
<dbReference type="PANTHER" id="PTHR10628:SF30">
    <property type="entry name" value="EXO-ALPHA-SIALIDASE"/>
    <property type="match status" value="1"/>
</dbReference>
<evidence type="ECO:0000259" key="5">
    <source>
        <dbReference type="Pfam" id="PF13859"/>
    </source>
</evidence>
<organism evidence="7 8">
    <name type="scientific">Emticicia aquatilis</name>
    <dbReference type="NCBI Taxonomy" id="1537369"/>
    <lineage>
        <taxon>Bacteria</taxon>
        <taxon>Pseudomonadati</taxon>
        <taxon>Bacteroidota</taxon>
        <taxon>Cytophagia</taxon>
        <taxon>Cytophagales</taxon>
        <taxon>Leadbetterellaceae</taxon>
        <taxon>Emticicia</taxon>
    </lineage>
</organism>
<accession>A0A916Z8B0</accession>
<dbReference type="EC" id="3.2.1.18" evidence="3"/>
<dbReference type="GO" id="GO:0006689">
    <property type="term" value="P:ganglioside catabolic process"/>
    <property type="evidence" value="ECO:0007669"/>
    <property type="project" value="TreeGrafter"/>
</dbReference>
<comment type="catalytic activity">
    <reaction evidence="1">
        <text>Hydrolysis of alpha-(2-&gt;3)-, alpha-(2-&gt;6)-, alpha-(2-&gt;8)- glycosidic linkages of terminal sialic acid residues in oligosaccharides, glycoproteins, glycolipids, colominic acid and synthetic substrates.</text>
        <dbReference type="EC" id="3.2.1.18"/>
    </reaction>
</comment>
<reference evidence="7" key="1">
    <citation type="journal article" date="2014" name="Int. J. Syst. Evol. Microbiol.">
        <title>Complete genome sequence of Corynebacterium casei LMG S-19264T (=DSM 44701T), isolated from a smear-ripened cheese.</title>
        <authorList>
            <consortium name="US DOE Joint Genome Institute (JGI-PGF)"/>
            <person name="Walter F."/>
            <person name="Albersmeier A."/>
            <person name="Kalinowski J."/>
            <person name="Ruckert C."/>
        </authorList>
    </citation>
    <scope>NUCLEOTIDE SEQUENCE</scope>
    <source>
        <strain evidence="7">CGMCC 1.15958</strain>
    </source>
</reference>
<comment type="caution">
    <text evidence="7">The sequence shown here is derived from an EMBL/GenBank/DDBJ whole genome shotgun (WGS) entry which is preliminary data.</text>
</comment>
<dbReference type="Gene3D" id="2.120.10.10">
    <property type="match status" value="1"/>
</dbReference>
<name>A0A916Z8B0_9BACT</name>
<dbReference type="GO" id="GO:0009313">
    <property type="term" value="P:oligosaccharide catabolic process"/>
    <property type="evidence" value="ECO:0007669"/>
    <property type="project" value="TreeGrafter"/>
</dbReference>
<dbReference type="Pfam" id="PF14873">
    <property type="entry name" value="BNR_assoc_N"/>
    <property type="match status" value="1"/>
</dbReference>
<evidence type="ECO:0000256" key="2">
    <source>
        <dbReference type="ARBA" id="ARBA00009348"/>
    </source>
</evidence>
<feature type="chain" id="PRO_5037692160" description="exo-alpha-sialidase" evidence="4">
    <location>
        <begin position="24"/>
        <end position="522"/>
    </location>
</feature>
<dbReference type="GO" id="GO:0016020">
    <property type="term" value="C:membrane"/>
    <property type="evidence" value="ECO:0007669"/>
    <property type="project" value="TreeGrafter"/>
</dbReference>
<dbReference type="InterPro" id="IPR026856">
    <property type="entry name" value="Sialidase_fam"/>
</dbReference>
<dbReference type="InterPro" id="IPR029456">
    <property type="entry name" value="Sialidase_N"/>
</dbReference>
<evidence type="ECO:0000256" key="3">
    <source>
        <dbReference type="ARBA" id="ARBA00012733"/>
    </source>
</evidence>
<evidence type="ECO:0000313" key="8">
    <source>
        <dbReference type="Proteomes" id="UP000609064"/>
    </source>
</evidence>
<dbReference type="GO" id="GO:0005737">
    <property type="term" value="C:cytoplasm"/>
    <property type="evidence" value="ECO:0007669"/>
    <property type="project" value="TreeGrafter"/>
</dbReference>
<feature type="domain" description="Sialidase N-terminal" evidence="6">
    <location>
        <begin position="110"/>
        <end position="152"/>
    </location>
</feature>
<evidence type="ECO:0000313" key="7">
    <source>
        <dbReference type="EMBL" id="GGD79368.1"/>
    </source>
</evidence>
<keyword evidence="8" id="KW-1185">Reference proteome</keyword>
<dbReference type="EMBL" id="BMKK01000015">
    <property type="protein sequence ID" value="GGD79368.1"/>
    <property type="molecule type" value="Genomic_DNA"/>
</dbReference>
<dbReference type="SUPFAM" id="SSF50939">
    <property type="entry name" value="Sialidases"/>
    <property type="match status" value="1"/>
</dbReference>
<dbReference type="RefSeq" id="WP_188770532.1">
    <property type="nucleotide sequence ID" value="NZ_BMKK01000015.1"/>
</dbReference>